<proteinExistence type="predicted"/>
<evidence type="ECO:0000313" key="4">
    <source>
        <dbReference type="Proteomes" id="UP001341840"/>
    </source>
</evidence>
<evidence type="ECO:0000256" key="2">
    <source>
        <dbReference type="SAM" id="SignalP"/>
    </source>
</evidence>
<accession>A0ABU6THH5</accession>
<feature type="region of interest" description="Disordered" evidence="1">
    <location>
        <begin position="74"/>
        <end position="94"/>
    </location>
</feature>
<evidence type="ECO:0000313" key="3">
    <source>
        <dbReference type="EMBL" id="MED6148206.1"/>
    </source>
</evidence>
<comment type="caution">
    <text evidence="3">The sequence shown here is derived from an EMBL/GenBank/DDBJ whole genome shotgun (WGS) entry which is preliminary data.</text>
</comment>
<dbReference type="Proteomes" id="UP001341840">
    <property type="component" value="Unassembled WGS sequence"/>
</dbReference>
<name>A0ABU6THH5_9FABA</name>
<keyword evidence="2" id="KW-0732">Signal</keyword>
<feature type="chain" id="PRO_5045097685" evidence="2">
    <location>
        <begin position="27"/>
        <end position="127"/>
    </location>
</feature>
<reference evidence="3 4" key="1">
    <citation type="journal article" date="2023" name="Plants (Basel)">
        <title>Bridging the Gap: Combining Genomics and Transcriptomics Approaches to Understand Stylosanthes scabra, an Orphan Legume from the Brazilian Caatinga.</title>
        <authorList>
            <person name="Ferreira-Neto J.R.C."/>
            <person name="da Silva M.D."/>
            <person name="Binneck E."/>
            <person name="de Melo N.F."/>
            <person name="da Silva R.H."/>
            <person name="de Melo A.L.T.M."/>
            <person name="Pandolfi V."/>
            <person name="Bustamante F.O."/>
            <person name="Brasileiro-Vidal A.C."/>
            <person name="Benko-Iseppon A.M."/>
        </authorList>
    </citation>
    <scope>NUCLEOTIDE SEQUENCE [LARGE SCALE GENOMIC DNA]</scope>
    <source>
        <tissue evidence="3">Leaves</tissue>
    </source>
</reference>
<feature type="non-terminal residue" evidence="3">
    <location>
        <position position="1"/>
    </location>
</feature>
<evidence type="ECO:0000256" key="1">
    <source>
        <dbReference type="SAM" id="MobiDB-lite"/>
    </source>
</evidence>
<gene>
    <name evidence="3" type="ORF">PIB30_048128</name>
</gene>
<organism evidence="3 4">
    <name type="scientific">Stylosanthes scabra</name>
    <dbReference type="NCBI Taxonomy" id="79078"/>
    <lineage>
        <taxon>Eukaryota</taxon>
        <taxon>Viridiplantae</taxon>
        <taxon>Streptophyta</taxon>
        <taxon>Embryophyta</taxon>
        <taxon>Tracheophyta</taxon>
        <taxon>Spermatophyta</taxon>
        <taxon>Magnoliopsida</taxon>
        <taxon>eudicotyledons</taxon>
        <taxon>Gunneridae</taxon>
        <taxon>Pentapetalae</taxon>
        <taxon>rosids</taxon>
        <taxon>fabids</taxon>
        <taxon>Fabales</taxon>
        <taxon>Fabaceae</taxon>
        <taxon>Papilionoideae</taxon>
        <taxon>50 kb inversion clade</taxon>
        <taxon>dalbergioids sensu lato</taxon>
        <taxon>Dalbergieae</taxon>
        <taxon>Pterocarpus clade</taxon>
        <taxon>Stylosanthes</taxon>
    </lineage>
</organism>
<dbReference type="EMBL" id="JASCZI010090976">
    <property type="protein sequence ID" value="MED6148206.1"/>
    <property type="molecule type" value="Genomic_DNA"/>
</dbReference>
<protein>
    <submittedName>
        <fullName evidence="3">Uncharacterized protein</fullName>
    </submittedName>
</protein>
<feature type="signal peptide" evidence="2">
    <location>
        <begin position="1"/>
        <end position="26"/>
    </location>
</feature>
<sequence>SGPLRSRLSSGVIWISLLSSPPLLLCDISAISYSEVRDSSLFFLRARSPQTAPMLSTGILNDCPKDFRVRWTRQREQDRENVPSEGAKHPEESESYCRERGLIYVKNSPRGPKLGLWSSRSNMGGRV</sequence>
<keyword evidence="4" id="KW-1185">Reference proteome</keyword>